<protein>
    <submittedName>
        <fullName evidence="3">Uncharacterized protein</fullName>
    </submittedName>
</protein>
<sequence length="321" mass="36951">MMKQLLVVLLFSAVVFAEFSRKYRGDNVDVTAKVKIEFVTSQCFQSGTDGDITPHLGFINEKNILLWDMPVKGIYGWDGSNFENSETTVAKDTVSGDIIALIERACYKYANESMDLYEKCFTPNIINIEKYGWHQISSAWKPLQINAEVEYVMGKEDLAVKKTTFGPFADCDSNWVDTYHKESYIRSDAKDSIKREYFPSEYFKPTREEADDMEVALWVTVTISMFSFFITLISATLRPSDRYAPVTPPFILPPWLAGRNGYVIEARDVGPRFNRAAALDIGLRLRELGDEFERYMNDAIQEEQERIHNNSFWSSMMHLFV</sequence>
<accession>A0AA39IB80</accession>
<feature type="signal peptide" evidence="2">
    <location>
        <begin position="1"/>
        <end position="17"/>
    </location>
</feature>
<organism evidence="3 4">
    <name type="scientific">Steinernema hermaphroditum</name>
    <dbReference type="NCBI Taxonomy" id="289476"/>
    <lineage>
        <taxon>Eukaryota</taxon>
        <taxon>Metazoa</taxon>
        <taxon>Ecdysozoa</taxon>
        <taxon>Nematoda</taxon>
        <taxon>Chromadorea</taxon>
        <taxon>Rhabditida</taxon>
        <taxon>Tylenchina</taxon>
        <taxon>Panagrolaimomorpha</taxon>
        <taxon>Strongyloidoidea</taxon>
        <taxon>Steinernematidae</taxon>
        <taxon>Steinernema</taxon>
    </lineage>
</organism>
<evidence type="ECO:0000256" key="1">
    <source>
        <dbReference type="SAM" id="Phobius"/>
    </source>
</evidence>
<reference evidence="3" key="1">
    <citation type="submission" date="2023-06" db="EMBL/GenBank/DDBJ databases">
        <title>Genomic analysis of the entomopathogenic nematode Steinernema hermaphroditum.</title>
        <authorList>
            <person name="Schwarz E.M."/>
            <person name="Heppert J.K."/>
            <person name="Baniya A."/>
            <person name="Schwartz H.T."/>
            <person name="Tan C.-H."/>
            <person name="Antoshechkin I."/>
            <person name="Sternberg P.W."/>
            <person name="Goodrich-Blair H."/>
            <person name="Dillman A.R."/>
        </authorList>
    </citation>
    <scope>NUCLEOTIDE SEQUENCE</scope>
    <source>
        <strain evidence="3">PS9179</strain>
        <tissue evidence="3">Whole animal</tissue>
    </source>
</reference>
<proteinExistence type="predicted"/>
<dbReference type="EMBL" id="JAUCMV010000002">
    <property type="protein sequence ID" value="KAK0419799.1"/>
    <property type="molecule type" value="Genomic_DNA"/>
</dbReference>
<evidence type="ECO:0000313" key="3">
    <source>
        <dbReference type="EMBL" id="KAK0419799.1"/>
    </source>
</evidence>
<gene>
    <name evidence="3" type="ORF">QR680_014325</name>
</gene>
<dbReference type="Proteomes" id="UP001175271">
    <property type="component" value="Unassembled WGS sequence"/>
</dbReference>
<feature type="transmembrane region" description="Helical" evidence="1">
    <location>
        <begin position="215"/>
        <end position="237"/>
    </location>
</feature>
<keyword evidence="1" id="KW-1133">Transmembrane helix</keyword>
<keyword evidence="1" id="KW-0812">Transmembrane</keyword>
<name>A0AA39IB80_9BILA</name>
<evidence type="ECO:0000256" key="2">
    <source>
        <dbReference type="SAM" id="SignalP"/>
    </source>
</evidence>
<comment type="caution">
    <text evidence="3">The sequence shown here is derived from an EMBL/GenBank/DDBJ whole genome shotgun (WGS) entry which is preliminary data.</text>
</comment>
<dbReference type="AlphaFoldDB" id="A0AA39IB80"/>
<feature type="chain" id="PRO_5041339788" evidence="2">
    <location>
        <begin position="18"/>
        <end position="321"/>
    </location>
</feature>
<keyword evidence="2" id="KW-0732">Signal</keyword>
<keyword evidence="1" id="KW-0472">Membrane</keyword>
<keyword evidence="4" id="KW-1185">Reference proteome</keyword>
<evidence type="ECO:0000313" key="4">
    <source>
        <dbReference type="Proteomes" id="UP001175271"/>
    </source>
</evidence>